<accession>A0A5A8BIZ8</accession>
<evidence type="ECO:0000313" key="1">
    <source>
        <dbReference type="EMBL" id="QDT22790.1"/>
    </source>
</evidence>
<organism evidence="1 2">
    <name type="scientific">Gimesia chilikensis</name>
    <dbReference type="NCBI Taxonomy" id="2605989"/>
    <lineage>
        <taxon>Bacteria</taxon>
        <taxon>Pseudomonadati</taxon>
        <taxon>Planctomycetota</taxon>
        <taxon>Planctomycetia</taxon>
        <taxon>Planctomycetales</taxon>
        <taxon>Planctomycetaceae</taxon>
        <taxon>Gimesia</taxon>
    </lineage>
</organism>
<evidence type="ECO:0000313" key="2">
    <source>
        <dbReference type="Proteomes" id="UP000320421"/>
    </source>
</evidence>
<protein>
    <submittedName>
        <fullName evidence="1">Uncharacterized protein</fullName>
    </submittedName>
</protein>
<dbReference type="AlphaFoldDB" id="A0A517PTT8"/>
<sequence length="67" mass="7050">MNKVVRHNSLLNKLILLGGFILLALGIFTNGLVLLTGGVLISGALIAETLNSQLAAQVIYSDEEQTG</sequence>
<accession>A0A517PTT8</accession>
<dbReference type="RefSeq" id="WP_145189209.1">
    <property type="nucleotide sequence ID" value="NZ_CP036266.1"/>
</dbReference>
<keyword evidence="2" id="KW-1185">Reference proteome</keyword>
<proteinExistence type="predicted"/>
<dbReference type="Proteomes" id="UP000320421">
    <property type="component" value="Chromosome"/>
</dbReference>
<reference evidence="1 2" key="1">
    <citation type="submission" date="2019-02" db="EMBL/GenBank/DDBJ databases">
        <title>Deep-cultivation of Planctomycetes and their phenomic and genomic characterization uncovers novel biology.</title>
        <authorList>
            <person name="Wiegand S."/>
            <person name="Jogler M."/>
            <person name="Boedeker C."/>
            <person name="Pinto D."/>
            <person name="Vollmers J."/>
            <person name="Rivas-Marin E."/>
            <person name="Kohn T."/>
            <person name="Peeters S.H."/>
            <person name="Heuer A."/>
            <person name="Rast P."/>
            <person name="Oberbeckmann S."/>
            <person name="Bunk B."/>
            <person name="Jeske O."/>
            <person name="Meyerdierks A."/>
            <person name="Storesund J.E."/>
            <person name="Kallscheuer N."/>
            <person name="Luecker S."/>
            <person name="Lage O.M."/>
            <person name="Pohl T."/>
            <person name="Merkel B.J."/>
            <person name="Hornburger P."/>
            <person name="Mueller R.-W."/>
            <person name="Bruemmer F."/>
            <person name="Labrenz M."/>
            <person name="Spormann A.M."/>
            <person name="Op den Camp H."/>
            <person name="Overmann J."/>
            <person name="Amann R."/>
            <person name="Jetten M.S.M."/>
            <person name="Mascher T."/>
            <person name="Medema M.H."/>
            <person name="Devos D.P."/>
            <person name="Kaster A.-K."/>
            <person name="Ovreas L."/>
            <person name="Rohde M."/>
            <person name="Galperin M.Y."/>
            <person name="Jogler C."/>
        </authorList>
    </citation>
    <scope>NUCLEOTIDE SEQUENCE [LARGE SCALE GENOMIC DNA]</scope>
    <source>
        <strain evidence="1 2">HG66A1</strain>
    </source>
</reference>
<name>A0A517PTT8_9PLAN</name>
<gene>
    <name evidence="1" type="ORF">HG66A1_46010</name>
</gene>
<dbReference type="EMBL" id="CP036266">
    <property type="protein sequence ID" value="QDT22790.1"/>
    <property type="molecule type" value="Genomic_DNA"/>
</dbReference>